<accession>A0A2T0USK3</accession>
<dbReference type="InterPro" id="IPR015797">
    <property type="entry name" value="NUDIX_hydrolase-like_dom_sf"/>
</dbReference>
<comment type="cofactor">
    <cofactor evidence="2">
        <name>Mg(2+)</name>
        <dbReference type="ChEBI" id="CHEBI:18420"/>
    </cofactor>
</comment>
<dbReference type="OrthoDB" id="7183442at2"/>
<evidence type="ECO:0000256" key="6">
    <source>
        <dbReference type="ARBA" id="ARBA00023211"/>
    </source>
</evidence>
<dbReference type="PANTHER" id="PTHR12318:SF0">
    <property type="entry name" value="ACYL-COENZYME A DIPHOSPHATASE NUDT19"/>
    <property type="match status" value="1"/>
</dbReference>
<dbReference type="Gene3D" id="3.90.79.10">
    <property type="entry name" value="Nucleoside Triphosphate Pyrophosphohydrolase"/>
    <property type="match status" value="1"/>
</dbReference>
<dbReference type="SUPFAM" id="SSF55811">
    <property type="entry name" value="Nudix"/>
    <property type="match status" value="1"/>
</dbReference>
<comment type="cofactor">
    <cofactor evidence="1">
        <name>Mn(2+)</name>
        <dbReference type="ChEBI" id="CHEBI:29035"/>
    </cofactor>
</comment>
<evidence type="ECO:0000259" key="7">
    <source>
        <dbReference type="PROSITE" id="PS51462"/>
    </source>
</evidence>
<keyword evidence="4" id="KW-0378">Hydrolase</keyword>
<proteinExistence type="predicted"/>
<evidence type="ECO:0000256" key="2">
    <source>
        <dbReference type="ARBA" id="ARBA00001946"/>
    </source>
</evidence>
<dbReference type="RefSeq" id="WP_106363078.1">
    <property type="nucleotide sequence ID" value="NZ_PVTJ01000002.1"/>
</dbReference>
<dbReference type="Proteomes" id="UP000238176">
    <property type="component" value="Unassembled WGS sequence"/>
</dbReference>
<evidence type="ECO:0000256" key="3">
    <source>
        <dbReference type="ARBA" id="ARBA00022723"/>
    </source>
</evidence>
<dbReference type="AlphaFoldDB" id="A0A2T0USK3"/>
<dbReference type="PANTHER" id="PTHR12318">
    <property type="entry name" value="TESTOSTERONE-REGULATED PROTEIN RP2"/>
    <property type="match status" value="1"/>
</dbReference>
<keyword evidence="9" id="KW-1185">Reference proteome</keyword>
<feature type="domain" description="Nudix hydrolase" evidence="7">
    <location>
        <begin position="34"/>
        <end position="205"/>
    </location>
</feature>
<sequence>MSVQRFGKWDFRAVDSESAARALARLKEQGAPAEPERAAVVVLLREAPLRVFLLRHAAKEPFGLPAIGRADLPGATARERWAHLDVDASFERSGTGPRGSLYGFPGGRHKPDDPDVAMTGVRAVEEETGAMVALQRAWARWVTPEYEPVRFDTWIYVATLAEGFQPRIRVREPEYATWIGPEQAVCQYGGQMSMPEATVLAELSRYSTVGEVFAAAEQREMAPILPRVSLREGEARLVLPGEEDYPAGALTRALRRQRSAFDHCTSVRTTSKPCLR</sequence>
<dbReference type="InterPro" id="IPR039121">
    <property type="entry name" value="NUDT19"/>
</dbReference>
<organism evidence="8 9">
    <name type="scientific">Glycomyces artemisiae</name>
    <dbReference type="NCBI Taxonomy" id="1076443"/>
    <lineage>
        <taxon>Bacteria</taxon>
        <taxon>Bacillati</taxon>
        <taxon>Actinomycetota</taxon>
        <taxon>Actinomycetes</taxon>
        <taxon>Glycomycetales</taxon>
        <taxon>Glycomycetaceae</taxon>
        <taxon>Glycomyces</taxon>
    </lineage>
</organism>
<name>A0A2T0USK3_9ACTN</name>
<evidence type="ECO:0000256" key="1">
    <source>
        <dbReference type="ARBA" id="ARBA00001936"/>
    </source>
</evidence>
<dbReference type="InterPro" id="IPR000086">
    <property type="entry name" value="NUDIX_hydrolase_dom"/>
</dbReference>
<reference evidence="8 9" key="1">
    <citation type="submission" date="2018-03" db="EMBL/GenBank/DDBJ databases">
        <title>Genomic Encyclopedia of Type Strains, Phase III (KMG-III): the genomes of soil and plant-associated and newly described type strains.</title>
        <authorList>
            <person name="Whitman W."/>
        </authorList>
    </citation>
    <scope>NUCLEOTIDE SEQUENCE [LARGE SCALE GENOMIC DNA]</scope>
    <source>
        <strain evidence="8 9">CGMCC 4.7067</strain>
    </source>
</reference>
<evidence type="ECO:0000256" key="4">
    <source>
        <dbReference type="ARBA" id="ARBA00022801"/>
    </source>
</evidence>
<gene>
    <name evidence="8" type="ORF">B0I28_102525</name>
</gene>
<keyword evidence="5" id="KW-0460">Magnesium</keyword>
<dbReference type="PROSITE" id="PS51462">
    <property type="entry name" value="NUDIX"/>
    <property type="match status" value="1"/>
</dbReference>
<evidence type="ECO:0000313" key="9">
    <source>
        <dbReference type="Proteomes" id="UP000238176"/>
    </source>
</evidence>
<evidence type="ECO:0000256" key="5">
    <source>
        <dbReference type="ARBA" id="ARBA00022842"/>
    </source>
</evidence>
<evidence type="ECO:0000313" key="8">
    <source>
        <dbReference type="EMBL" id="PRY60912.1"/>
    </source>
</evidence>
<dbReference type="GO" id="GO:0016818">
    <property type="term" value="F:hydrolase activity, acting on acid anhydrides, in phosphorus-containing anhydrides"/>
    <property type="evidence" value="ECO:0007669"/>
    <property type="project" value="InterPro"/>
</dbReference>
<keyword evidence="3" id="KW-0479">Metal-binding</keyword>
<keyword evidence="6" id="KW-0464">Manganese</keyword>
<dbReference type="GO" id="GO:0046872">
    <property type="term" value="F:metal ion binding"/>
    <property type="evidence" value="ECO:0007669"/>
    <property type="project" value="UniProtKB-KW"/>
</dbReference>
<protein>
    <recommendedName>
        <fullName evidence="7">Nudix hydrolase domain-containing protein</fullName>
    </recommendedName>
</protein>
<dbReference type="EMBL" id="PVTJ01000002">
    <property type="protein sequence ID" value="PRY60912.1"/>
    <property type="molecule type" value="Genomic_DNA"/>
</dbReference>
<comment type="caution">
    <text evidence="8">The sequence shown here is derived from an EMBL/GenBank/DDBJ whole genome shotgun (WGS) entry which is preliminary data.</text>
</comment>